<dbReference type="GO" id="GO:0043190">
    <property type="term" value="C:ATP-binding cassette (ABC) transporter complex"/>
    <property type="evidence" value="ECO:0007669"/>
    <property type="project" value="InterPro"/>
</dbReference>
<keyword evidence="11" id="KW-1185">Reference proteome</keyword>
<feature type="transmembrane region" description="Helical" evidence="8">
    <location>
        <begin position="371"/>
        <end position="391"/>
    </location>
</feature>
<comment type="caution">
    <text evidence="10">The sequence shown here is derived from an EMBL/GenBank/DDBJ whole genome shotgun (WGS) entry which is preliminary data.</text>
</comment>
<proteinExistence type="inferred from homology"/>
<protein>
    <recommendedName>
        <fullName evidence="8">Transport permease protein</fullName>
    </recommendedName>
</protein>
<organism evidence="10 11">
    <name type="scientific">Heliophilum fasciatum</name>
    <dbReference type="NCBI Taxonomy" id="35700"/>
    <lineage>
        <taxon>Bacteria</taxon>
        <taxon>Bacillati</taxon>
        <taxon>Bacillota</taxon>
        <taxon>Clostridia</taxon>
        <taxon>Eubacteriales</taxon>
        <taxon>Heliobacteriaceae</taxon>
        <taxon>Heliophilum</taxon>
    </lineage>
</organism>
<feature type="transmembrane region" description="Helical" evidence="8">
    <location>
        <begin position="341"/>
        <end position="359"/>
    </location>
</feature>
<keyword evidence="4 8" id="KW-1003">Cell membrane</keyword>
<evidence type="ECO:0000256" key="8">
    <source>
        <dbReference type="RuleBase" id="RU361157"/>
    </source>
</evidence>
<keyword evidence="3 8" id="KW-0813">Transport</keyword>
<dbReference type="EMBL" id="SLXT01000027">
    <property type="protein sequence ID" value="TCP61500.1"/>
    <property type="molecule type" value="Genomic_DNA"/>
</dbReference>
<evidence type="ECO:0000313" key="10">
    <source>
        <dbReference type="EMBL" id="TCP61500.1"/>
    </source>
</evidence>
<name>A0A4R2RDF9_9FIRM</name>
<feature type="transmembrane region" description="Helical" evidence="8">
    <location>
        <begin position="43"/>
        <end position="64"/>
    </location>
</feature>
<evidence type="ECO:0000313" key="11">
    <source>
        <dbReference type="Proteomes" id="UP000294813"/>
    </source>
</evidence>
<dbReference type="InterPro" id="IPR051449">
    <property type="entry name" value="ABC-2_transporter_component"/>
</dbReference>
<comment type="similarity">
    <text evidence="2 8">Belongs to the ABC-2 integral membrane protein family.</text>
</comment>
<sequence length="399" mass="43997">MTPGINEGADRTTQERMVPVAGFSWTRFMAVLKKEFIQTKRDVPSVIMAVVMPVVMLLLFGYAVNTDVDHIPMVVWDQSMTADSREVVQALRNSTYLDPDQYVQGYGEIEDAMNSAKARAALIIPPDYGKAIQGGDTATLQVFVDGADPTTARAALSAVQAVGTERAWQLQSERMNLQGLGGAIGRPIEVETRVWYNPEMKSTLFNIPALIGLILQNVIALLTAFSLVREKERGTMEQLVVTPIRPVELLLGKLVPFVGIGFVAFAVALLMAIFWFDVVPQGSWVLLILLSILFLVTILAIGLLISTIASTQIQAMQMTVLLVLPSILLSGFIFPRETMPLFLQALGGMIPLTYYITIMRGIFLKGVGLEYLWQDTLILLVFLVGILTLAMKKFKKNLD</sequence>
<dbReference type="PROSITE" id="PS51012">
    <property type="entry name" value="ABC_TM2"/>
    <property type="match status" value="1"/>
</dbReference>
<keyword evidence="6 8" id="KW-1133">Transmembrane helix</keyword>
<evidence type="ECO:0000256" key="5">
    <source>
        <dbReference type="ARBA" id="ARBA00022692"/>
    </source>
</evidence>
<dbReference type="Gene3D" id="3.40.1710.10">
    <property type="entry name" value="abc type-2 transporter like domain"/>
    <property type="match status" value="1"/>
</dbReference>
<evidence type="ECO:0000256" key="3">
    <source>
        <dbReference type="ARBA" id="ARBA00022448"/>
    </source>
</evidence>
<dbReference type="PANTHER" id="PTHR30294:SF29">
    <property type="entry name" value="MULTIDRUG ABC TRANSPORTER PERMEASE YBHS-RELATED"/>
    <property type="match status" value="1"/>
</dbReference>
<evidence type="ECO:0000256" key="6">
    <source>
        <dbReference type="ARBA" id="ARBA00022989"/>
    </source>
</evidence>
<dbReference type="Pfam" id="PF12698">
    <property type="entry name" value="ABC2_membrane_3"/>
    <property type="match status" value="1"/>
</dbReference>
<feature type="transmembrane region" description="Helical" evidence="8">
    <location>
        <begin position="249"/>
        <end position="276"/>
    </location>
</feature>
<gene>
    <name evidence="10" type="ORF">EDD73_1273</name>
</gene>
<reference evidence="10 11" key="1">
    <citation type="submission" date="2019-03" db="EMBL/GenBank/DDBJ databases">
        <title>Genomic Encyclopedia of Type Strains, Phase IV (KMG-IV): sequencing the most valuable type-strain genomes for metagenomic binning, comparative biology and taxonomic classification.</title>
        <authorList>
            <person name="Goeker M."/>
        </authorList>
    </citation>
    <scope>NUCLEOTIDE SEQUENCE [LARGE SCALE GENOMIC DNA]</scope>
    <source>
        <strain evidence="10 11">DSM 11170</strain>
    </source>
</reference>
<feature type="transmembrane region" description="Helical" evidence="8">
    <location>
        <begin position="318"/>
        <end position="335"/>
    </location>
</feature>
<keyword evidence="7 8" id="KW-0472">Membrane</keyword>
<evidence type="ECO:0000259" key="9">
    <source>
        <dbReference type="PROSITE" id="PS51012"/>
    </source>
</evidence>
<evidence type="ECO:0000256" key="1">
    <source>
        <dbReference type="ARBA" id="ARBA00004651"/>
    </source>
</evidence>
<dbReference type="InterPro" id="IPR047817">
    <property type="entry name" value="ABC2_TM_bact-type"/>
</dbReference>
<keyword evidence="5 8" id="KW-0812">Transmembrane</keyword>
<dbReference type="Proteomes" id="UP000294813">
    <property type="component" value="Unassembled WGS sequence"/>
</dbReference>
<dbReference type="AlphaFoldDB" id="A0A4R2RDF9"/>
<accession>A0A4R2RDF9</accession>
<dbReference type="PRINTS" id="PR00164">
    <property type="entry name" value="ABC2TRNSPORT"/>
</dbReference>
<feature type="transmembrane region" description="Helical" evidence="8">
    <location>
        <begin position="205"/>
        <end position="228"/>
    </location>
</feature>
<feature type="domain" description="ABC transmembrane type-2" evidence="9">
    <location>
        <begin position="164"/>
        <end position="397"/>
    </location>
</feature>
<evidence type="ECO:0000256" key="2">
    <source>
        <dbReference type="ARBA" id="ARBA00007783"/>
    </source>
</evidence>
<feature type="transmembrane region" description="Helical" evidence="8">
    <location>
        <begin position="282"/>
        <end position="306"/>
    </location>
</feature>
<dbReference type="InterPro" id="IPR013525">
    <property type="entry name" value="ABC2_TM"/>
</dbReference>
<dbReference type="InterPro" id="IPR000412">
    <property type="entry name" value="ABC_2_transport"/>
</dbReference>
<comment type="subcellular location">
    <subcellularLocation>
        <location evidence="1 8">Cell membrane</location>
        <topology evidence="1 8">Multi-pass membrane protein</topology>
    </subcellularLocation>
</comment>
<dbReference type="PANTHER" id="PTHR30294">
    <property type="entry name" value="MEMBRANE COMPONENT OF ABC TRANSPORTER YHHJ-RELATED"/>
    <property type="match status" value="1"/>
</dbReference>
<dbReference type="GO" id="GO:0140359">
    <property type="term" value="F:ABC-type transporter activity"/>
    <property type="evidence" value="ECO:0007669"/>
    <property type="project" value="InterPro"/>
</dbReference>
<evidence type="ECO:0000256" key="4">
    <source>
        <dbReference type="ARBA" id="ARBA00022475"/>
    </source>
</evidence>
<evidence type="ECO:0000256" key="7">
    <source>
        <dbReference type="ARBA" id="ARBA00023136"/>
    </source>
</evidence>